<feature type="coiled-coil region" evidence="1">
    <location>
        <begin position="262"/>
        <end position="313"/>
    </location>
</feature>
<evidence type="ECO:0000256" key="1">
    <source>
        <dbReference type="SAM" id="Coils"/>
    </source>
</evidence>
<dbReference type="Proteomes" id="UP000193067">
    <property type="component" value="Unassembled WGS sequence"/>
</dbReference>
<dbReference type="EMBL" id="KZ084086">
    <property type="protein sequence ID" value="OSD08805.1"/>
    <property type="molecule type" value="Genomic_DNA"/>
</dbReference>
<accession>A0A1Y2J5X1</accession>
<proteinExistence type="predicted"/>
<sequence length="377" mass="42302">MSVTEAANLASPEVTNLNDLLAHSLKTSEDFHALSAKFEEALGRPEVREQARKDIHERTKNAQEMKETFTLIGMGLTEFDNANFLDKDDKPLKLGAQWRELQHRLYTVLDKDHEDAFTVSTFMQIYSMNILADVLTDDRATLREQLQGFVTELDKRAARAVNARVESKRLAEDIRVFTVNVEETLMMARSRLTTDVELDKARLESLHEQMQRQDSPFPSQGRACTAHLAAAGAAGVAISTLSPAAMFLAAACVYDAIGSDLHATQSKEIQDLEQQIKQRDAELSELVAREQLLAKYQAKISNMQKDILSLATKVDPMIQVELWNLVPLVRLANSITSHCHGVGLRQRFMRQVKASRELYRFLAALLDMYGKGQEIGG</sequence>
<protein>
    <submittedName>
        <fullName evidence="2">Uncharacterized protein</fullName>
    </submittedName>
</protein>
<keyword evidence="1" id="KW-0175">Coiled coil</keyword>
<name>A0A1Y2J5X1_TRAC3</name>
<evidence type="ECO:0000313" key="2">
    <source>
        <dbReference type="EMBL" id="OSD08805.1"/>
    </source>
</evidence>
<evidence type="ECO:0000313" key="3">
    <source>
        <dbReference type="Proteomes" id="UP000193067"/>
    </source>
</evidence>
<keyword evidence="3" id="KW-1185">Reference proteome</keyword>
<organism evidence="2 3">
    <name type="scientific">Trametes coccinea (strain BRFM310)</name>
    <name type="common">Pycnoporus coccineus</name>
    <dbReference type="NCBI Taxonomy" id="1353009"/>
    <lineage>
        <taxon>Eukaryota</taxon>
        <taxon>Fungi</taxon>
        <taxon>Dikarya</taxon>
        <taxon>Basidiomycota</taxon>
        <taxon>Agaricomycotina</taxon>
        <taxon>Agaricomycetes</taxon>
        <taxon>Polyporales</taxon>
        <taxon>Polyporaceae</taxon>
        <taxon>Trametes</taxon>
    </lineage>
</organism>
<reference evidence="2 3" key="1">
    <citation type="journal article" date="2015" name="Biotechnol. Biofuels">
        <title>Enhanced degradation of softwood versus hardwood by the white-rot fungus Pycnoporus coccineus.</title>
        <authorList>
            <person name="Couturier M."/>
            <person name="Navarro D."/>
            <person name="Chevret D."/>
            <person name="Henrissat B."/>
            <person name="Piumi F."/>
            <person name="Ruiz-Duenas F.J."/>
            <person name="Martinez A.T."/>
            <person name="Grigoriev I.V."/>
            <person name="Riley R."/>
            <person name="Lipzen A."/>
            <person name="Berrin J.G."/>
            <person name="Master E.R."/>
            <person name="Rosso M.N."/>
        </authorList>
    </citation>
    <scope>NUCLEOTIDE SEQUENCE [LARGE SCALE GENOMIC DNA]</scope>
    <source>
        <strain evidence="2 3">BRFM310</strain>
    </source>
</reference>
<gene>
    <name evidence="2" type="ORF">PYCCODRAFT_1485202</name>
</gene>
<dbReference type="Gene3D" id="1.20.1170.10">
    <property type="match status" value="1"/>
</dbReference>
<dbReference type="OrthoDB" id="2739860at2759"/>
<dbReference type="AlphaFoldDB" id="A0A1Y2J5X1"/>